<evidence type="ECO:0000313" key="4">
    <source>
        <dbReference type="Proteomes" id="UP001597112"/>
    </source>
</evidence>
<sequence length="181" mass="20256">MHHNYSYDLFISHAVEDKILLVNELAARLEAQGIKVWYTGQELSIGDVVCDTLVEGMRHCRYGIVVFSPSYISKMKPSAEFSTLINYKRQGEKVIIPVLFEVTPGELAIRNILLHNVMAIYSSNGLDDIVTRLLQQINLPHKLSPAKSTSVFKSRKGKLYAALLLAAGVVLLLYGFSMLLM</sequence>
<evidence type="ECO:0000256" key="1">
    <source>
        <dbReference type="SAM" id="Phobius"/>
    </source>
</evidence>
<feature type="domain" description="TIR" evidence="2">
    <location>
        <begin position="5"/>
        <end position="137"/>
    </location>
</feature>
<dbReference type="InterPro" id="IPR000157">
    <property type="entry name" value="TIR_dom"/>
</dbReference>
<evidence type="ECO:0000259" key="2">
    <source>
        <dbReference type="PROSITE" id="PS50104"/>
    </source>
</evidence>
<gene>
    <name evidence="3" type="ORF">ACFQ21_17780</name>
</gene>
<keyword evidence="4" id="KW-1185">Reference proteome</keyword>
<organism evidence="3 4">
    <name type="scientific">Ohtaekwangia kribbensis</name>
    <dbReference type="NCBI Taxonomy" id="688913"/>
    <lineage>
        <taxon>Bacteria</taxon>
        <taxon>Pseudomonadati</taxon>
        <taxon>Bacteroidota</taxon>
        <taxon>Cytophagia</taxon>
        <taxon>Cytophagales</taxon>
        <taxon>Fulvivirgaceae</taxon>
        <taxon>Ohtaekwangia</taxon>
    </lineage>
</organism>
<dbReference type="RefSeq" id="WP_377580630.1">
    <property type="nucleotide sequence ID" value="NZ_JBHTKA010000007.1"/>
</dbReference>
<dbReference type="EMBL" id="JBHTKA010000007">
    <property type="protein sequence ID" value="MFD1001183.1"/>
    <property type="molecule type" value="Genomic_DNA"/>
</dbReference>
<evidence type="ECO:0000313" key="3">
    <source>
        <dbReference type="EMBL" id="MFD1001183.1"/>
    </source>
</evidence>
<dbReference type="Gene3D" id="3.40.50.10140">
    <property type="entry name" value="Toll/interleukin-1 receptor homology (TIR) domain"/>
    <property type="match status" value="1"/>
</dbReference>
<name>A0ABW3K5B1_9BACT</name>
<keyword evidence="1" id="KW-0472">Membrane</keyword>
<dbReference type="Pfam" id="PF13676">
    <property type="entry name" value="TIR_2"/>
    <property type="match status" value="1"/>
</dbReference>
<keyword evidence="3" id="KW-0675">Receptor</keyword>
<accession>A0ABW3K5B1</accession>
<proteinExistence type="predicted"/>
<comment type="caution">
    <text evidence="3">The sequence shown here is derived from an EMBL/GenBank/DDBJ whole genome shotgun (WGS) entry which is preliminary data.</text>
</comment>
<reference evidence="4" key="1">
    <citation type="journal article" date="2019" name="Int. J. Syst. Evol. Microbiol.">
        <title>The Global Catalogue of Microorganisms (GCM) 10K type strain sequencing project: providing services to taxonomists for standard genome sequencing and annotation.</title>
        <authorList>
            <consortium name="The Broad Institute Genomics Platform"/>
            <consortium name="The Broad Institute Genome Sequencing Center for Infectious Disease"/>
            <person name="Wu L."/>
            <person name="Ma J."/>
        </authorList>
    </citation>
    <scope>NUCLEOTIDE SEQUENCE [LARGE SCALE GENOMIC DNA]</scope>
    <source>
        <strain evidence="4">CCUG 58938</strain>
    </source>
</reference>
<keyword evidence="1" id="KW-1133">Transmembrane helix</keyword>
<protein>
    <submittedName>
        <fullName evidence="3">Toll/interleukin-1 receptor domain-containing protein</fullName>
    </submittedName>
</protein>
<dbReference type="Proteomes" id="UP001597112">
    <property type="component" value="Unassembled WGS sequence"/>
</dbReference>
<dbReference type="SUPFAM" id="SSF52200">
    <property type="entry name" value="Toll/Interleukin receptor TIR domain"/>
    <property type="match status" value="1"/>
</dbReference>
<keyword evidence="1" id="KW-0812">Transmembrane</keyword>
<dbReference type="PROSITE" id="PS50104">
    <property type="entry name" value="TIR"/>
    <property type="match status" value="1"/>
</dbReference>
<feature type="transmembrane region" description="Helical" evidence="1">
    <location>
        <begin position="159"/>
        <end position="180"/>
    </location>
</feature>
<dbReference type="InterPro" id="IPR035897">
    <property type="entry name" value="Toll_tir_struct_dom_sf"/>
</dbReference>